<keyword evidence="8" id="KW-0173">Coenzyme A biosynthesis</keyword>
<evidence type="ECO:0000259" key="13">
    <source>
        <dbReference type="Pfam" id="PF03962"/>
    </source>
</evidence>
<keyword evidence="5" id="KW-0547">Nucleotide-binding</keyword>
<dbReference type="Gene3D" id="3.40.50.300">
    <property type="entry name" value="P-loop containing nucleotide triphosphate hydrolases"/>
    <property type="match status" value="1"/>
</dbReference>
<feature type="transmembrane region" description="Helical" evidence="12">
    <location>
        <begin position="6"/>
        <end position="23"/>
    </location>
</feature>
<evidence type="ECO:0000256" key="9">
    <source>
        <dbReference type="ARBA" id="ARBA00023054"/>
    </source>
</evidence>
<evidence type="ECO:0000256" key="1">
    <source>
        <dbReference type="ARBA" id="ARBA00004123"/>
    </source>
</evidence>
<comment type="subcellular location">
    <subcellularLocation>
        <location evidence="1">Nucleus</location>
    </subcellularLocation>
</comment>
<feature type="coiled-coil region" evidence="11">
    <location>
        <begin position="411"/>
        <end position="463"/>
    </location>
</feature>
<accession>A0A0W8B6R8</accession>
<name>A0A0W8B6R8_PHYNI</name>
<dbReference type="Pfam" id="PF03962">
    <property type="entry name" value="Mnd1"/>
    <property type="match status" value="1"/>
</dbReference>
<dbReference type="CDD" id="cd02022">
    <property type="entry name" value="DPCK"/>
    <property type="match status" value="1"/>
</dbReference>
<dbReference type="GO" id="GO:0004140">
    <property type="term" value="F:dephospho-CoA kinase activity"/>
    <property type="evidence" value="ECO:0007669"/>
    <property type="project" value="InterPro"/>
</dbReference>
<evidence type="ECO:0000313" key="15">
    <source>
        <dbReference type="EMBL" id="KUF67233.1"/>
    </source>
</evidence>
<organism evidence="15 16">
    <name type="scientific">Phytophthora nicotianae</name>
    <name type="common">Potato buckeye rot agent</name>
    <name type="synonym">Phytophthora parasitica</name>
    <dbReference type="NCBI Taxonomy" id="4792"/>
    <lineage>
        <taxon>Eukaryota</taxon>
        <taxon>Sar</taxon>
        <taxon>Stramenopiles</taxon>
        <taxon>Oomycota</taxon>
        <taxon>Peronosporomycetes</taxon>
        <taxon>Peronosporales</taxon>
        <taxon>Peronosporaceae</taxon>
        <taxon>Phytophthora</taxon>
    </lineage>
</organism>
<evidence type="ECO:0000256" key="7">
    <source>
        <dbReference type="ARBA" id="ARBA00022840"/>
    </source>
</evidence>
<keyword evidence="6 15" id="KW-0418">Kinase</keyword>
<dbReference type="SUPFAM" id="SSF52540">
    <property type="entry name" value="P-loop containing nucleoside triphosphate hydrolases"/>
    <property type="match status" value="1"/>
</dbReference>
<feature type="transmembrane region" description="Helical" evidence="12">
    <location>
        <begin position="60"/>
        <end position="81"/>
    </location>
</feature>
<comment type="caution">
    <text evidence="15">The sequence shown here is derived from an EMBL/GenBank/DDBJ whole genome shotgun (WGS) entry which is preliminary data.</text>
</comment>
<sequence length="496" mass="56327">MLKAQLLALVPLSLLLGVPLGILKERLRKHSFKRWLLALVPLALAPLLSARDGAVLAGSYLVGRVLGASLVGVGLTGGIATGKSTVSNAFREAGAVIVDADVMAREVVMPGRGAYKEIVRCFGTEVLSEDDATINRAKLGAIIFSDPTQRKKLNSATHKYIIWEMFKQLVYQRLVCRKRLVVFDAPLLFETKLLEYFCYPTIVVACSEKNELERLMKRDNMKQEGAEKRIKSQMSLREKVVKADLVIQNDGSLDDLLIRTRETLERTAYLTMPRKGVSLQEKRERILRIYHESKEVFNLKEVEKLGSKAGVVLQTVKDVNQALVDDALVDCDKIGSGNYFWSFPSKLSQSRKRKLSELEQRRHTAQENLAKVQQNIEEQKSLRSDSVRTNISRGNFGGVLMEWIICEQDERVQKLRRLEEQKAKVNALRTKVQHLAENDPAILEELERKVRMAKEGSDRWTDNVYTLKSWVVKKRGVEGKEVDKWLGIKDDFDYVE</sequence>
<evidence type="ECO:0000256" key="2">
    <source>
        <dbReference type="ARBA" id="ARBA00009018"/>
    </source>
</evidence>
<evidence type="ECO:0000259" key="14">
    <source>
        <dbReference type="Pfam" id="PF18517"/>
    </source>
</evidence>
<protein>
    <submittedName>
        <fullName evidence="15">Dephospho-CoA kinase domain-containing protein</fullName>
    </submittedName>
</protein>
<evidence type="ECO:0000256" key="10">
    <source>
        <dbReference type="ARBA" id="ARBA00023242"/>
    </source>
</evidence>
<dbReference type="FunFam" id="3.40.50.300:FF:000991">
    <property type="entry name" value="Dephospho-CoA kinase"/>
    <property type="match status" value="1"/>
</dbReference>
<evidence type="ECO:0000256" key="5">
    <source>
        <dbReference type="ARBA" id="ARBA00022741"/>
    </source>
</evidence>
<evidence type="ECO:0000256" key="4">
    <source>
        <dbReference type="ARBA" id="ARBA00022679"/>
    </source>
</evidence>
<keyword evidence="12" id="KW-1133">Transmembrane helix</keyword>
<reference evidence="15 16" key="1">
    <citation type="submission" date="2015-11" db="EMBL/GenBank/DDBJ databases">
        <title>Genomes and virulence difference between two physiological races of Phytophthora nicotianae.</title>
        <authorList>
            <person name="Liu H."/>
            <person name="Ma X."/>
            <person name="Yu H."/>
            <person name="Fang D."/>
            <person name="Li Y."/>
            <person name="Wang X."/>
            <person name="Wang W."/>
            <person name="Dong Y."/>
            <person name="Xiao B."/>
        </authorList>
    </citation>
    <scope>NUCLEOTIDE SEQUENCE [LARGE SCALE GENOMIC DNA]</scope>
    <source>
        <strain evidence="16">race 0</strain>
    </source>
</reference>
<keyword evidence="9 11" id="KW-0175">Coiled coil</keyword>
<keyword evidence="7" id="KW-0067">ATP-binding</keyword>
<dbReference type="NCBIfam" id="TIGR00152">
    <property type="entry name" value="dephospho-CoA kinase"/>
    <property type="match status" value="1"/>
</dbReference>
<dbReference type="PROSITE" id="PS51219">
    <property type="entry name" value="DPCK"/>
    <property type="match status" value="1"/>
</dbReference>
<dbReference type="EMBL" id="LNFO01006080">
    <property type="protein sequence ID" value="KUF67233.1"/>
    <property type="molecule type" value="Genomic_DNA"/>
</dbReference>
<dbReference type="InterPro" id="IPR040661">
    <property type="entry name" value="LZ3wCH"/>
</dbReference>
<dbReference type="Pfam" id="PF01121">
    <property type="entry name" value="CoaE"/>
    <property type="match status" value="1"/>
</dbReference>
<dbReference type="OrthoDB" id="247245at2759"/>
<proteinExistence type="inferred from homology"/>
<dbReference type="GO" id="GO:0015937">
    <property type="term" value="P:coenzyme A biosynthetic process"/>
    <property type="evidence" value="ECO:0007669"/>
    <property type="project" value="UniProtKB-KW"/>
</dbReference>
<dbReference type="HAMAP" id="MF_00376">
    <property type="entry name" value="Dephospho_CoA_kinase"/>
    <property type="match status" value="1"/>
</dbReference>
<evidence type="ECO:0000256" key="3">
    <source>
        <dbReference type="ARBA" id="ARBA00022490"/>
    </source>
</evidence>
<dbReference type="InterPro" id="IPR001977">
    <property type="entry name" value="Depp_CoAkinase"/>
</dbReference>
<dbReference type="PANTHER" id="PTHR10695:SF46">
    <property type="entry name" value="BIFUNCTIONAL COENZYME A SYNTHASE-RELATED"/>
    <property type="match status" value="1"/>
</dbReference>
<dbReference type="GO" id="GO:0005634">
    <property type="term" value="C:nucleus"/>
    <property type="evidence" value="ECO:0007669"/>
    <property type="project" value="UniProtKB-SubCell"/>
</dbReference>
<dbReference type="InterPro" id="IPR027417">
    <property type="entry name" value="P-loop_NTPase"/>
</dbReference>
<gene>
    <name evidence="15" type="ORF">AM587_10014805</name>
</gene>
<dbReference type="PANTHER" id="PTHR10695">
    <property type="entry name" value="DEPHOSPHO-COA KINASE-RELATED"/>
    <property type="match status" value="1"/>
</dbReference>
<keyword evidence="12" id="KW-0472">Membrane</keyword>
<keyword evidence="3" id="KW-0963">Cytoplasm</keyword>
<keyword evidence="10" id="KW-0539">Nucleus</keyword>
<feature type="domain" description="Mnd1 HTH" evidence="13">
    <location>
        <begin position="286"/>
        <end position="344"/>
    </location>
</feature>
<dbReference type="GO" id="GO:0005524">
    <property type="term" value="F:ATP binding"/>
    <property type="evidence" value="ECO:0007669"/>
    <property type="project" value="UniProtKB-KW"/>
</dbReference>
<evidence type="ECO:0000256" key="6">
    <source>
        <dbReference type="ARBA" id="ARBA00022777"/>
    </source>
</evidence>
<evidence type="ECO:0000256" key="11">
    <source>
        <dbReference type="SAM" id="Coils"/>
    </source>
</evidence>
<dbReference type="InterPro" id="IPR040453">
    <property type="entry name" value="Mnd1_HTH"/>
</dbReference>
<feature type="domain" description="Leucine zipper with capping helix" evidence="14">
    <location>
        <begin position="443"/>
        <end position="495"/>
    </location>
</feature>
<dbReference type="Pfam" id="PF18517">
    <property type="entry name" value="LZ3wCH"/>
    <property type="match status" value="1"/>
</dbReference>
<dbReference type="Proteomes" id="UP000052943">
    <property type="component" value="Unassembled WGS sequence"/>
</dbReference>
<keyword evidence="4" id="KW-0808">Transferase</keyword>
<evidence type="ECO:0000256" key="8">
    <source>
        <dbReference type="ARBA" id="ARBA00022993"/>
    </source>
</evidence>
<feature type="coiled-coil region" evidence="11">
    <location>
        <begin position="348"/>
        <end position="382"/>
    </location>
</feature>
<keyword evidence="12" id="KW-0812">Transmembrane</keyword>
<evidence type="ECO:0000313" key="16">
    <source>
        <dbReference type="Proteomes" id="UP000052943"/>
    </source>
</evidence>
<evidence type="ECO:0000256" key="12">
    <source>
        <dbReference type="SAM" id="Phobius"/>
    </source>
</evidence>
<dbReference type="STRING" id="4790.A0A0W8B6R8"/>
<comment type="similarity">
    <text evidence="2">Belongs to the CoaE family.</text>
</comment>
<dbReference type="AlphaFoldDB" id="A0A0W8B6R8"/>